<dbReference type="SUPFAM" id="SSF46785">
    <property type="entry name" value="Winged helix' DNA-binding domain"/>
    <property type="match status" value="1"/>
</dbReference>
<protein>
    <recommendedName>
        <fullName evidence="3">Transcriptional regulator</fullName>
    </recommendedName>
</protein>
<sequence length="109" mass="12268">MRDKITDIMIDRLEKEVDMLERHLQVLGMVIENEPIGIVKTSNETGYAHHKIRYSLRVLEKESLIEPTSQGATTTDQTSGFVDELDGRIDAVSTKLAEMKSDTTGEMSQ</sequence>
<name>A0AAV3SFI3_HALDO</name>
<accession>A0AAV3SFI3</accession>
<evidence type="ECO:0008006" key="3">
    <source>
        <dbReference type="Google" id="ProtNLM"/>
    </source>
</evidence>
<reference evidence="1" key="2">
    <citation type="submission" date="2023-12" db="EMBL/GenBank/DDBJ databases">
        <authorList>
            <person name="Sun Q."/>
            <person name="Inoue M."/>
        </authorList>
    </citation>
    <scope>NUCLEOTIDE SEQUENCE</scope>
    <source>
        <strain evidence="1">JCM 12289</strain>
    </source>
</reference>
<organism evidence="1 2">
    <name type="scientific">Halococcus dombrowskii</name>
    <dbReference type="NCBI Taxonomy" id="179637"/>
    <lineage>
        <taxon>Archaea</taxon>
        <taxon>Methanobacteriati</taxon>
        <taxon>Methanobacteriota</taxon>
        <taxon>Stenosarchaea group</taxon>
        <taxon>Halobacteria</taxon>
        <taxon>Halobacteriales</taxon>
        <taxon>Halococcaceae</taxon>
        <taxon>Halococcus</taxon>
    </lineage>
</organism>
<gene>
    <name evidence="1" type="ORF">GCM10008985_12320</name>
</gene>
<dbReference type="Proteomes" id="UP001500962">
    <property type="component" value="Unassembled WGS sequence"/>
</dbReference>
<proteinExistence type="predicted"/>
<dbReference type="InterPro" id="IPR036390">
    <property type="entry name" value="WH_DNA-bd_sf"/>
</dbReference>
<dbReference type="EMBL" id="BAAADN010000020">
    <property type="protein sequence ID" value="GAA0457710.1"/>
    <property type="molecule type" value="Genomic_DNA"/>
</dbReference>
<reference evidence="1" key="1">
    <citation type="journal article" date="2014" name="Int. J. Syst. Evol. Microbiol.">
        <title>Complete genome sequence of Corynebacterium casei LMG S-19264T (=DSM 44701T), isolated from a smear-ripened cheese.</title>
        <authorList>
            <consortium name="US DOE Joint Genome Institute (JGI-PGF)"/>
            <person name="Walter F."/>
            <person name="Albersmeier A."/>
            <person name="Kalinowski J."/>
            <person name="Ruckert C."/>
        </authorList>
    </citation>
    <scope>NUCLEOTIDE SEQUENCE</scope>
    <source>
        <strain evidence="1">JCM 12289</strain>
    </source>
</reference>
<evidence type="ECO:0000313" key="2">
    <source>
        <dbReference type="Proteomes" id="UP001500962"/>
    </source>
</evidence>
<dbReference type="AlphaFoldDB" id="A0AAV3SFI3"/>
<comment type="caution">
    <text evidence="1">The sequence shown here is derived from an EMBL/GenBank/DDBJ whole genome shotgun (WGS) entry which is preliminary data.</text>
</comment>
<evidence type="ECO:0000313" key="1">
    <source>
        <dbReference type="EMBL" id="GAA0457710.1"/>
    </source>
</evidence>